<dbReference type="EMBL" id="KP795616">
    <property type="protein sequence ID" value="AKN38820.1"/>
    <property type="molecule type" value="Genomic_DNA"/>
</dbReference>
<sequence>MKVTYLPFNKDMVIGLLDGRKTATRRVIKIPEGWELNDSKISKITSSHPKKGKWGALIRKGLDTSFPQADLVSAPCVAGDLVWVRETWGVISHEFDENGNIKKWNPDRPSTQVKELKFGKGYYTGHVIYRADGEMRWCNDFEDEISAWHPSIHMPREASRLTLKITDVRIERVQDITEADAIKEGVHPASPSSLIWPCRTTFMELWDDLYKSWCNNPYVWVIEFEVIHQNVDVYIKNMKKAA</sequence>
<proteinExistence type="predicted"/>
<evidence type="ECO:0000313" key="1">
    <source>
        <dbReference type="EMBL" id="AKN38820.1"/>
    </source>
</evidence>
<name>A0A0H3ZRD6_9GAMM</name>
<accession>A0A0H3ZRD6</accession>
<dbReference type="AlphaFoldDB" id="A0A0H3ZRD6"/>
<organism evidence="1">
    <name type="scientific">Enterovibrio sp. FF_113</name>
    <dbReference type="NCBI Taxonomy" id="1660266"/>
    <lineage>
        <taxon>Bacteria</taxon>
        <taxon>Pseudomonadati</taxon>
        <taxon>Pseudomonadota</taxon>
        <taxon>Gammaproteobacteria</taxon>
        <taxon>Vibrionales</taxon>
        <taxon>Vibrionaceae</taxon>
        <taxon>Enterovibrio</taxon>
    </lineage>
</organism>
<protein>
    <submittedName>
        <fullName evidence="1">Phage-related protein</fullName>
    </submittedName>
</protein>
<reference evidence="1" key="1">
    <citation type="journal article" date="2015" name="MBio">
        <title>Eco-Evolutionary Dynamics of Episomes among Ecologically Cohesive Bacterial Populations.</title>
        <authorList>
            <person name="Xue H."/>
            <person name="Cordero O.X."/>
            <person name="Camas F.M."/>
            <person name="Trimble W."/>
            <person name="Meyer F."/>
            <person name="Guglielmini J."/>
            <person name="Rocha E.P."/>
            <person name="Polz M.F."/>
        </authorList>
    </citation>
    <scope>NUCLEOTIDE SEQUENCE</scope>
    <source>
        <strain evidence="1">FF_113</strain>
    </source>
</reference>